<comment type="caution">
    <text evidence="2">The sequence shown here is derived from an EMBL/GenBank/DDBJ whole genome shotgun (WGS) entry which is preliminary data.</text>
</comment>
<feature type="compositionally biased region" description="Basic and acidic residues" evidence="1">
    <location>
        <begin position="50"/>
        <end position="62"/>
    </location>
</feature>
<dbReference type="Proteomes" id="UP001345963">
    <property type="component" value="Unassembled WGS sequence"/>
</dbReference>
<feature type="compositionally biased region" description="Polar residues" evidence="1">
    <location>
        <begin position="85"/>
        <end position="106"/>
    </location>
</feature>
<evidence type="ECO:0000313" key="3">
    <source>
        <dbReference type="Proteomes" id="UP001345963"/>
    </source>
</evidence>
<proteinExistence type="predicted"/>
<reference evidence="2 3" key="1">
    <citation type="submission" date="2021-07" db="EMBL/GenBank/DDBJ databases">
        <authorList>
            <person name="Palmer J.M."/>
        </authorList>
    </citation>
    <scope>NUCLEOTIDE SEQUENCE [LARGE SCALE GENOMIC DNA]</scope>
    <source>
        <strain evidence="2 3">AT_MEX2019</strain>
        <tissue evidence="2">Muscle</tissue>
    </source>
</reference>
<name>A0ABU7AJF5_9TELE</name>
<gene>
    <name evidence="2" type="ORF">ATANTOWER_026739</name>
</gene>
<sequence>MNGCVMVVYPVCLYVALRWPGDLSRVYPSSHCRRLEIGTSSPVTLCGGKAKSEPARQREEIPLKISPGTVSYSKPKDSPLRQRSPVVQHTDNPSSEANSDSTTGPP</sequence>
<accession>A0ABU7AJF5</accession>
<evidence type="ECO:0000256" key="1">
    <source>
        <dbReference type="SAM" id="MobiDB-lite"/>
    </source>
</evidence>
<feature type="region of interest" description="Disordered" evidence="1">
    <location>
        <begin position="46"/>
        <end position="106"/>
    </location>
</feature>
<organism evidence="2 3">
    <name type="scientific">Ataeniobius toweri</name>
    <dbReference type="NCBI Taxonomy" id="208326"/>
    <lineage>
        <taxon>Eukaryota</taxon>
        <taxon>Metazoa</taxon>
        <taxon>Chordata</taxon>
        <taxon>Craniata</taxon>
        <taxon>Vertebrata</taxon>
        <taxon>Euteleostomi</taxon>
        <taxon>Actinopterygii</taxon>
        <taxon>Neopterygii</taxon>
        <taxon>Teleostei</taxon>
        <taxon>Neoteleostei</taxon>
        <taxon>Acanthomorphata</taxon>
        <taxon>Ovalentaria</taxon>
        <taxon>Atherinomorphae</taxon>
        <taxon>Cyprinodontiformes</taxon>
        <taxon>Goodeidae</taxon>
        <taxon>Ataeniobius</taxon>
    </lineage>
</organism>
<protein>
    <submittedName>
        <fullName evidence="2">Uncharacterized protein</fullName>
    </submittedName>
</protein>
<dbReference type="EMBL" id="JAHUTI010016222">
    <property type="protein sequence ID" value="MED6237525.1"/>
    <property type="molecule type" value="Genomic_DNA"/>
</dbReference>
<evidence type="ECO:0000313" key="2">
    <source>
        <dbReference type="EMBL" id="MED6237525.1"/>
    </source>
</evidence>
<keyword evidence="3" id="KW-1185">Reference proteome</keyword>